<dbReference type="AlphaFoldDB" id="A0A1S2NHN3"/>
<evidence type="ECO:0000313" key="4">
    <source>
        <dbReference type="Proteomes" id="UP000180246"/>
    </source>
</evidence>
<evidence type="ECO:0000313" key="3">
    <source>
        <dbReference type="EMBL" id="OIJ44545.1"/>
    </source>
</evidence>
<dbReference type="Proteomes" id="UP000180246">
    <property type="component" value="Unassembled WGS sequence"/>
</dbReference>
<dbReference type="PANTHER" id="PTHR35568">
    <property type="entry name" value="TRANSCRIPTIONAL REGULATOR DAUR"/>
    <property type="match status" value="1"/>
</dbReference>
<dbReference type="InterPro" id="IPR039445">
    <property type="entry name" value="DauR-like_HTH"/>
</dbReference>
<comment type="caution">
    <text evidence="3">The sequence shown here is derived from an EMBL/GenBank/DDBJ whole genome shotgun (WGS) entry which is preliminary data.</text>
</comment>
<dbReference type="InterPro" id="IPR013559">
    <property type="entry name" value="YheO"/>
</dbReference>
<feature type="domain" description="Transcriptional regulator DauR-like HTH" evidence="2">
    <location>
        <begin position="149"/>
        <end position="210"/>
    </location>
</feature>
<evidence type="ECO:0000259" key="1">
    <source>
        <dbReference type="Pfam" id="PF08348"/>
    </source>
</evidence>
<protein>
    <submittedName>
        <fullName evidence="3">HTH domain protein</fullName>
    </submittedName>
</protein>
<dbReference type="Pfam" id="PF13309">
    <property type="entry name" value="HTH_22"/>
    <property type="match status" value="1"/>
</dbReference>
<evidence type="ECO:0000259" key="2">
    <source>
        <dbReference type="Pfam" id="PF13309"/>
    </source>
</evidence>
<name>A0A1S2NHN3_9BURK</name>
<dbReference type="EMBL" id="JRYB01000001">
    <property type="protein sequence ID" value="OIJ44545.1"/>
    <property type="molecule type" value="Genomic_DNA"/>
</dbReference>
<reference evidence="3 4" key="1">
    <citation type="submission" date="2014-10" db="EMBL/GenBank/DDBJ databases">
        <authorList>
            <person name="Seo M.-J."/>
            <person name="Seok Y.J."/>
            <person name="Cha I.-T."/>
        </authorList>
    </citation>
    <scope>NUCLEOTIDE SEQUENCE [LARGE SCALE GENOMIC DNA]</scope>
    <source>
        <strain evidence="3 4">NEU</strain>
    </source>
</reference>
<feature type="domain" description="YheO-like" evidence="1">
    <location>
        <begin position="15"/>
        <end position="123"/>
    </location>
</feature>
<accession>A0A1S2NHN3</accession>
<gene>
    <name evidence="3" type="ORF">LO55_3049</name>
</gene>
<dbReference type="Pfam" id="PF08348">
    <property type="entry name" value="PAS_6"/>
    <property type="match status" value="1"/>
</dbReference>
<dbReference type="PANTHER" id="PTHR35568:SF1">
    <property type="entry name" value="TRANSCRIPTIONAL REGULATOR DAUR"/>
    <property type="match status" value="1"/>
</dbReference>
<organism evidence="3 4">
    <name type="scientific">Massilia timonae</name>
    <dbReference type="NCBI Taxonomy" id="47229"/>
    <lineage>
        <taxon>Bacteria</taxon>
        <taxon>Pseudomonadati</taxon>
        <taxon>Pseudomonadota</taxon>
        <taxon>Betaproteobacteria</taxon>
        <taxon>Burkholderiales</taxon>
        <taxon>Oxalobacteraceae</taxon>
        <taxon>Telluria group</taxon>
        <taxon>Massilia</taxon>
    </lineage>
</organism>
<dbReference type="InterPro" id="IPR039446">
    <property type="entry name" value="DauR-like"/>
</dbReference>
<proteinExistence type="predicted"/>
<sequence>MTKTLPSKDESALIEQVRHIAEGLAQTFAPFCEVVVHDLRDPGHAVLAIHNNLSSRAAGDPATELGLARIADSAYPQVVANYPNRFPDGRPAKSTSIGIKDADGNYVAALCLNVDLTLFRSMQGILERFNAVGEAPVGESLDPANADAIRRRIDAFAARLASSPQLLKAHERRALMRELKEGGYLEVRRAMEVAAGHLGISRATAYNDIK</sequence>